<organism evidence="2 3">
    <name type="scientific">Punica granatum</name>
    <name type="common">Pomegranate</name>
    <dbReference type="NCBI Taxonomy" id="22663"/>
    <lineage>
        <taxon>Eukaryota</taxon>
        <taxon>Viridiplantae</taxon>
        <taxon>Streptophyta</taxon>
        <taxon>Embryophyta</taxon>
        <taxon>Tracheophyta</taxon>
        <taxon>Spermatophyta</taxon>
        <taxon>Magnoliopsida</taxon>
        <taxon>eudicotyledons</taxon>
        <taxon>Gunneridae</taxon>
        <taxon>Pentapetalae</taxon>
        <taxon>rosids</taxon>
        <taxon>malvids</taxon>
        <taxon>Myrtales</taxon>
        <taxon>Lythraceae</taxon>
        <taxon>Punica</taxon>
    </lineage>
</organism>
<dbReference type="Proteomes" id="UP000233551">
    <property type="component" value="Unassembled WGS sequence"/>
</dbReference>
<accession>A0A2I0J688</accession>
<dbReference type="AlphaFoldDB" id="A0A2I0J688"/>
<evidence type="ECO:0000313" key="2">
    <source>
        <dbReference type="EMBL" id="PKI51573.1"/>
    </source>
</evidence>
<reference evidence="2 3" key="1">
    <citation type="submission" date="2017-11" db="EMBL/GenBank/DDBJ databases">
        <title>De-novo sequencing of pomegranate (Punica granatum L.) genome.</title>
        <authorList>
            <person name="Akparov Z."/>
            <person name="Amiraslanov A."/>
            <person name="Hajiyeva S."/>
            <person name="Abbasov M."/>
            <person name="Kaur K."/>
            <person name="Hamwieh A."/>
            <person name="Solovyev V."/>
            <person name="Salamov A."/>
            <person name="Braich B."/>
            <person name="Kosarev P."/>
            <person name="Mahmoud A."/>
            <person name="Hajiyev E."/>
            <person name="Babayeva S."/>
            <person name="Izzatullayeva V."/>
            <person name="Mammadov A."/>
            <person name="Mammadov A."/>
            <person name="Sharifova S."/>
            <person name="Ojaghi J."/>
            <person name="Eynullazada K."/>
            <person name="Bayramov B."/>
            <person name="Abdulazimova A."/>
            <person name="Shahmuradov I."/>
        </authorList>
    </citation>
    <scope>NUCLEOTIDE SEQUENCE [LARGE SCALE GENOMIC DNA]</scope>
    <source>
        <strain evidence="3">cv. AG2017</strain>
        <tissue evidence="2">Leaf</tissue>
    </source>
</reference>
<feature type="compositionally biased region" description="Basic and acidic residues" evidence="1">
    <location>
        <begin position="55"/>
        <end position="70"/>
    </location>
</feature>
<feature type="region of interest" description="Disordered" evidence="1">
    <location>
        <begin position="1"/>
        <end position="130"/>
    </location>
</feature>
<protein>
    <submittedName>
        <fullName evidence="2">Uncharacterized protein</fullName>
    </submittedName>
</protein>
<dbReference type="EMBL" id="PGOL01002004">
    <property type="protein sequence ID" value="PKI51573.1"/>
    <property type="molecule type" value="Genomic_DNA"/>
</dbReference>
<sequence>MESTITNNSKSRLPNGGGGRPRLEDSHGTLGHVPKKVTEHFLGSSPGRKGIASMYEEKSRGSGLESRETRLGATGGMTRERCSRGSLGKTGRHACSSHGTVEEGEELEPPAKGISRGLGRSNRSHGFEPRLGVEPWLNGLAWLSCGSHSVKRKAGKSFRLD</sequence>
<proteinExistence type="predicted"/>
<name>A0A2I0J688_PUNGR</name>
<gene>
    <name evidence="2" type="ORF">CRG98_028035</name>
</gene>
<feature type="compositionally biased region" description="Polar residues" evidence="1">
    <location>
        <begin position="1"/>
        <end position="12"/>
    </location>
</feature>
<evidence type="ECO:0000256" key="1">
    <source>
        <dbReference type="SAM" id="MobiDB-lite"/>
    </source>
</evidence>
<keyword evidence="3" id="KW-1185">Reference proteome</keyword>
<comment type="caution">
    <text evidence="2">The sequence shown here is derived from an EMBL/GenBank/DDBJ whole genome shotgun (WGS) entry which is preliminary data.</text>
</comment>
<evidence type="ECO:0000313" key="3">
    <source>
        <dbReference type="Proteomes" id="UP000233551"/>
    </source>
</evidence>